<dbReference type="SUPFAM" id="SSF52317">
    <property type="entry name" value="Class I glutamine amidotransferase-like"/>
    <property type="match status" value="1"/>
</dbReference>
<gene>
    <name evidence="3" type="ORF">GOHSU_16_01430</name>
</gene>
<dbReference type="PANTHER" id="PTHR42733">
    <property type="entry name" value="DJ-1 PROTEIN"/>
    <property type="match status" value="1"/>
</dbReference>
<dbReference type="InterPro" id="IPR006286">
    <property type="entry name" value="C56_PfpI-like"/>
</dbReference>
<dbReference type="Pfam" id="PF01965">
    <property type="entry name" value="DJ-1_PfpI"/>
    <property type="match status" value="1"/>
</dbReference>
<dbReference type="InterPro" id="IPR029062">
    <property type="entry name" value="Class_I_gatase-like"/>
</dbReference>
<evidence type="ECO:0000313" key="4">
    <source>
        <dbReference type="Proteomes" id="UP000053405"/>
    </source>
</evidence>
<dbReference type="PROSITE" id="PS51276">
    <property type="entry name" value="PEPTIDASE_C56_PFPI"/>
    <property type="match status" value="1"/>
</dbReference>
<dbReference type="PANTHER" id="PTHR42733:SF12">
    <property type="entry name" value="PROTEINASE"/>
    <property type="match status" value="1"/>
</dbReference>
<accession>L7L7Q3</accession>
<dbReference type="NCBIfam" id="TIGR01382">
    <property type="entry name" value="PfpI"/>
    <property type="match status" value="1"/>
</dbReference>
<comment type="caution">
    <text evidence="3">The sequence shown here is derived from an EMBL/GenBank/DDBJ whole genome shotgun (WGS) entry which is preliminary data.</text>
</comment>
<name>L7L7Q3_9ACTN</name>
<proteinExistence type="inferred from homology"/>
<organism evidence="3 4">
    <name type="scientific">Gordonia hirsuta DSM 44140 = NBRC 16056</name>
    <dbReference type="NCBI Taxonomy" id="1121927"/>
    <lineage>
        <taxon>Bacteria</taxon>
        <taxon>Bacillati</taxon>
        <taxon>Actinomycetota</taxon>
        <taxon>Actinomycetes</taxon>
        <taxon>Mycobacteriales</taxon>
        <taxon>Gordoniaceae</taxon>
        <taxon>Gordonia</taxon>
    </lineage>
</organism>
<dbReference type="eggNOG" id="COG0693">
    <property type="taxonomic scope" value="Bacteria"/>
</dbReference>
<dbReference type="CDD" id="cd03134">
    <property type="entry name" value="GATase1_PfpI_like"/>
    <property type="match status" value="1"/>
</dbReference>
<sequence>MLSDDGRREDITATPDPDAPLTGARKVAFLVAPEGVEQVELVQPWRAVSDAGAEPVLVSTVSGKIQAFNHLDRGDSFPVDQTVDQLDTTEFDALVLPGGVANPDYLRTVPGAVALVQDFFNRGLPVAVICHGPWTLIDAGVVRGRDITSWPSLATDLKNAGADWVDQEVVVCRKGPNTLVSSRNPDDLPAFCANLVDVLRREHPVPA</sequence>
<evidence type="ECO:0000259" key="2">
    <source>
        <dbReference type="Pfam" id="PF01965"/>
    </source>
</evidence>
<reference evidence="3 4" key="1">
    <citation type="submission" date="2012-12" db="EMBL/GenBank/DDBJ databases">
        <title>Whole genome shotgun sequence of Gordonia hirsuta NBRC 16056.</title>
        <authorList>
            <person name="Isaki-Nakamura S."/>
            <person name="Hosoyama A."/>
            <person name="Tsuchikane K."/>
            <person name="Katsumata H."/>
            <person name="Baba S."/>
            <person name="Yamazaki S."/>
            <person name="Fujita N."/>
        </authorList>
    </citation>
    <scope>NUCLEOTIDE SEQUENCE [LARGE SCALE GENOMIC DNA]</scope>
    <source>
        <strain evidence="3 4">NBRC 16056</strain>
    </source>
</reference>
<dbReference type="AlphaFoldDB" id="L7L7Q3"/>
<dbReference type="EMBL" id="BANT01000016">
    <property type="protein sequence ID" value="GAC57185.1"/>
    <property type="molecule type" value="Genomic_DNA"/>
</dbReference>
<dbReference type="Gene3D" id="3.40.50.880">
    <property type="match status" value="1"/>
</dbReference>
<evidence type="ECO:0000256" key="1">
    <source>
        <dbReference type="ARBA" id="ARBA00008542"/>
    </source>
</evidence>
<feature type="domain" description="DJ-1/PfpI" evidence="2">
    <location>
        <begin position="25"/>
        <end position="196"/>
    </location>
</feature>
<dbReference type="InterPro" id="IPR002818">
    <property type="entry name" value="DJ-1/PfpI"/>
</dbReference>
<dbReference type="RefSeq" id="WP_005938819.1">
    <property type="nucleotide sequence ID" value="NZ_ATVK01000047.1"/>
</dbReference>
<dbReference type="OrthoDB" id="9792284at2"/>
<dbReference type="Proteomes" id="UP000053405">
    <property type="component" value="Unassembled WGS sequence"/>
</dbReference>
<protein>
    <submittedName>
        <fullName evidence="3">Peptidase C56 family protein</fullName>
    </submittedName>
</protein>
<keyword evidence="4" id="KW-1185">Reference proteome</keyword>
<comment type="similarity">
    <text evidence="1">Belongs to the peptidase C56 family.</text>
</comment>
<evidence type="ECO:0000313" key="3">
    <source>
        <dbReference type="EMBL" id="GAC57185.1"/>
    </source>
</evidence>
<dbReference type="STRING" id="1121927.GOHSU_16_01430"/>